<keyword evidence="4" id="KW-0460">Magnesium</keyword>
<dbReference type="SUPFAM" id="SSF51621">
    <property type="entry name" value="Phosphoenolpyruvate/pyruvate domain"/>
    <property type="match status" value="1"/>
</dbReference>
<dbReference type="PANTHER" id="PTHR32308:SF0">
    <property type="entry name" value="HPCH_HPAI ALDOLASE_CITRATE LYASE DOMAIN-CONTAINING PROTEIN"/>
    <property type="match status" value="1"/>
</dbReference>
<evidence type="ECO:0000256" key="4">
    <source>
        <dbReference type="ARBA" id="ARBA00022842"/>
    </source>
</evidence>
<protein>
    <submittedName>
        <fullName evidence="6">HpcH/HpaI aldolase/citrate lyase family protein</fullName>
    </submittedName>
</protein>
<gene>
    <name evidence="6" type="ORF">ACFSOX_07065</name>
</gene>
<evidence type="ECO:0000256" key="3">
    <source>
        <dbReference type="ARBA" id="ARBA00022723"/>
    </source>
</evidence>
<proteinExistence type="inferred from homology"/>
<name>A0ABW5AGW2_9BRAD</name>
<dbReference type="PANTHER" id="PTHR32308">
    <property type="entry name" value="LYASE BETA SUBUNIT, PUTATIVE (AFU_ORTHOLOGUE AFUA_4G13030)-RELATED"/>
    <property type="match status" value="1"/>
</dbReference>
<dbReference type="Proteomes" id="UP001597314">
    <property type="component" value="Unassembled WGS sequence"/>
</dbReference>
<keyword evidence="3" id="KW-0479">Metal-binding</keyword>
<evidence type="ECO:0000259" key="5">
    <source>
        <dbReference type="Pfam" id="PF03328"/>
    </source>
</evidence>
<sequence>MSKTGRAAPWRSLMYVPANVRRFVEKAPQAGADAVILDLEDSVPVAAKEAAREALADSVAVVRQGPSQVLVRINRPLSQAVRDAEAAVAAGADGLVLTKAMGPEHVALFAELLDHLAPVPDGQRGVVIVPIIETAEAVPLIGAIAAASPRVAGLLCGAEDLAAELGCAPDDETVAMIKRQMVIACAAAGVAPLGLLGTVADFRDPEVVRRVALASRRAGFTGATCVHPAIVPMLNAAFAPTDAEVDLARRQVEAADAAAREGRGSFAVDGRMVDEPILRRARRVLASVRPGSLGRVGCTADETR</sequence>
<evidence type="ECO:0000313" key="7">
    <source>
        <dbReference type="Proteomes" id="UP001597314"/>
    </source>
</evidence>
<comment type="cofactor">
    <cofactor evidence="1">
        <name>Mg(2+)</name>
        <dbReference type="ChEBI" id="CHEBI:18420"/>
    </cofactor>
</comment>
<keyword evidence="6" id="KW-0456">Lyase</keyword>
<reference evidence="7" key="1">
    <citation type="journal article" date="2019" name="Int. J. Syst. Evol. Microbiol.">
        <title>The Global Catalogue of Microorganisms (GCM) 10K type strain sequencing project: providing services to taxonomists for standard genome sequencing and annotation.</title>
        <authorList>
            <consortium name="The Broad Institute Genomics Platform"/>
            <consortium name="The Broad Institute Genome Sequencing Center for Infectious Disease"/>
            <person name="Wu L."/>
            <person name="Ma J."/>
        </authorList>
    </citation>
    <scope>NUCLEOTIDE SEQUENCE [LARGE SCALE GENOMIC DNA]</scope>
    <source>
        <strain evidence="7">CGMCC 1.6774</strain>
    </source>
</reference>
<evidence type="ECO:0000313" key="6">
    <source>
        <dbReference type="EMBL" id="MFD2181906.1"/>
    </source>
</evidence>
<dbReference type="InterPro" id="IPR011206">
    <property type="entry name" value="Citrate_lyase_beta/mcl1/mcl2"/>
</dbReference>
<dbReference type="InterPro" id="IPR005000">
    <property type="entry name" value="Aldolase/citrate-lyase_domain"/>
</dbReference>
<feature type="domain" description="HpcH/HpaI aldolase/citrate lyase" evidence="5">
    <location>
        <begin position="11"/>
        <end position="228"/>
    </location>
</feature>
<dbReference type="GO" id="GO:0016829">
    <property type="term" value="F:lyase activity"/>
    <property type="evidence" value="ECO:0007669"/>
    <property type="project" value="UniProtKB-KW"/>
</dbReference>
<comment type="similarity">
    <text evidence="2">Belongs to the HpcH/HpaI aldolase family.</text>
</comment>
<organism evidence="6 7">
    <name type="scientific">Rhodoplanes azumiensis</name>
    <dbReference type="NCBI Taxonomy" id="1897628"/>
    <lineage>
        <taxon>Bacteria</taxon>
        <taxon>Pseudomonadati</taxon>
        <taxon>Pseudomonadota</taxon>
        <taxon>Alphaproteobacteria</taxon>
        <taxon>Hyphomicrobiales</taxon>
        <taxon>Nitrobacteraceae</taxon>
        <taxon>Rhodoplanes</taxon>
    </lineage>
</organism>
<comment type="caution">
    <text evidence="6">The sequence shown here is derived from an EMBL/GenBank/DDBJ whole genome shotgun (WGS) entry which is preliminary data.</text>
</comment>
<dbReference type="InterPro" id="IPR040442">
    <property type="entry name" value="Pyrv_kinase-like_dom_sf"/>
</dbReference>
<dbReference type="Gene3D" id="3.20.20.60">
    <property type="entry name" value="Phosphoenolpyruvate-binding domains"/>
    <property type="match status" value="1"/>
</dbReference>
<dbReference type="Pfam" id="PF03328">
    <property type="entry name" value="HpcH_HpaI"/>
    <property type="match status" value="1"/>
</dbReference>
<evidence type="ECO:0000256" key="2">
    <source>
        <dbReference type="ARBA" id="ARBA00005568"/>
    </source>
</evidence>
<accession>A0ABW5AGW2</accession>
<dbReference type="RefSeq" id="WP_378477090.1">
    <property type="nucleotide sequence ID" value="NZ_JBHUIW010000005.1"/>
</dbReference>
<evidence type="ECO:0000256" key="1">
    <source>
        <dbReference type="ARBA" id="ARBA00001946"/>
    </source>
</evidence>
<dbReference type="PIRSF" id="PIRSF015582">
    <property type="entry name" value="Cit_lyase_B"/>
    <property type="match status" value="1"/>
</dbReference>
<dbReference type="EMBL" id="JBHUIW010000005">
    <property type="protein sequence ID" value="MFD2181906.1"/>
    <property type="molecule type" value="Genomic_DNA"/>
</dbReference>
<keyword evidence="7" id="KW-1185">Reference proteome</keyword>
<dbReference type="InterPro" id="IPR015813">
    <property type="entry name" value="Pyrv/PenolPyrv_kinase-like_dom"/>
</dbReference>